<reference evidence="2 3" key="1">
    <citation type="submission" date="2018-10" db="EMBL/GenBank/DDBJ databases">
        <authorList>
            <consortium name="Pathogen Informatics"/>
        </authorList>
    </citation>
    <scope>NUCLEOTIDE SEQUENCE [LARGE SCALE GENOMIC DNA]</scope>
</reference>
<organism evidence="2 3">
    <name type="scientific">Mesocestoides corti</name>
    <name type="common">Flatworm</name>
    <dbReference type="NCBI Taxonomy" id="53468"/>
    <lineage>
        <taxon>Eukaryota</taxon>
        <taxon>Metazoa</taxon>
        <taxon>Spiralia</taxon>
        <taxon>Lophotrochozoa</taxon>
        <taxon>Platyhelminthes</taxon>
        <taxon>Cestoda</taxon>
        <taxon>Eucestoda</taxon>
        <taxon>Cyclophyllidea</taxon>
        <taxon>Mesocestoididae</taxon>
        <taxon>Mesocestoides</taxon>
    </lineage>
</organism>
<accession>A0A0R3U8S5</accession>
<evidence type="ECO:0000256" key="1">
    <source>
        <dbReference type="SAM" id="MobiDB-lite"/>
    </source>
</evidence>
<gene>
    <name evidence="2" type="ORF">MCOS_LOCUS3301</name>
</gene>
<proteinExistence type="predicted"/>
<name>A0A0R3U8S5_MESCO</name>
<keyword evidence="3" id="KW-1185">Reference proteome</keyword>
<dbReference type="EMBL" id="UXSR01000723">
    <property type="protein sequence ID" value="VDD77298.1"/>
    <property type="molecule type" value="Genomic_DNA"/>
</dbReference>
<feature type="region of interest" description="Disordered" evidence="1">
    <location>
        <begin position="1"/>
        <end position="24"/>
    </location>
</feature>
<feature type="compositionally biased region" description="Basic and acidic residues" evidence="1">
    <location>
        <begin position="15"/>
        <end position="24"/>
    </location>
</feature>
<evidence type="ECO:0000313" key="3">
    <source>
        <dbReference type="Proteomes" id="UP000267029"/>
    </source>
</evidence>
<evidence type="ECO:0000313" key="2">
    <source>
        <dbReference type="EMBL" id="VDD77298.1"/>
    </source>
</evidence>
<dbReference type="AlphaFoldDB" id="A0A0R3U8S5"/>
<dbReference type="Proteomes" id="UP000267029">
    <property type="component" value="Unassembled WGS sequence"/>
</dbReference>
<sequence length="43" mass="4809">MEASKVLPGPPPIPEIDKYSKTPLDAKKSEIESIRRVRLSVCE</sequence>
<protein>
    <submittedName>
        <fullName evidence="2">Uncharacterized protein</fullName>
    </submittedName>
</protein>